<evidence type="ECO:0000313" key="2">
    <source>
        <dbReference type="Proteomes" id="UP000325315"/>
    </source>
</evidence>
<gene>
    <name evidence="1" type="ORF">EPI10_021123</name>
</gene>
<evidence type="ECO:0008006" key="3">
    <source>
        <dbReference type="Google" id="ProtNLM"/>
    </source>
</evidence>
<keyword evidence="2" id="KW-1185">Reference proteome</keyword>
<proteinExistence type="predicted"/>
<dbReference type="InterPro" id="IPR021109">
    <property type="entry name" value="Peptidase_aspartic_dom_sf"/>
</dbReference>
<sequence length="116" mass="13284">MNEQSEVRKLLPQTLLRNLPVEFTQYPVKVTDPLVNHKCKSCPLKVRGYDFLASLMLLPFDNFEIILGMDWLFEHDAIHPNCEFNCARVDGVDCITNVVSALSALKFITKGHLFFI</sequence>
<dbReference type="OrthoDB" id="5597136at2759"/>
<organism evidence="1 2">
    <name type="scientific">Gossypium australe</name>
    <dbReference type="NCBI Taxonomy" id="47621"/>
    <lineage>
        <taxon>Eukaryota</taxon>
        <taxon>Viridiplantae</taxon>
        <taxon>Streptophyta</taxon>
        <taxon>Embryophyta</taxon>
        <taxon>Tracheophyta</taxon>
        <taxon>Spermatophyta</taxon>
        <taxon>Magnoliopsida</taxon>
        <taxon>eudicotyledons</taxon>
        <taxon>Gunneridae</taxon>
        <taxon>Pentapetalae</taxon>
        <taxon>rosids</taxon>
        <taxon>malvids</taxon>
        <taxon>Malvales</taxon>
        <taxon>Malvaceae</taxon>
        <taxon>Malvoideae</taxon>
        <taxon>Gossypium</taxon>
    </lineage>
</organism>
<name>A0A5B6WI10_9ROSI</name>
<dbReference type="Pfam" id="PF08284">
    <property type="entry name" value="RVP_2"/>
    <property type="match status" value="1"/>
</dbReference>
<dbReference type="Proteomes" id="UP000325315">
    <property type="component" value="Unassembled WGS sequence"/>
</dbReference>
<reference evidence="1" key="1">
    <citation type="submission" date="2019-08" db="EMBL/GenBank/DDBJ databases">
        <authorList>
            <person name="Liu F."/>
        </authorList>
    </citation>
    <scope>NUCLEOTIDE SEQUENCE [LARGE SCALE GENOMIC DNA]</scope>
    <source>
        <strain evidence="1">PA1801</strain>
        <tissue evidence="1">Leaf</tissue>
    </source>
</reference>
<dbReference type="EMBL" id="SMMG02000003">
    <property type="protein sequence ID" value="KAA3480707.1"/>
    <property type="molecule type" value="Genomic_DNA"/>
</dbReference>
<protein>
    <recommendedName>
        <fullName evidence="3">RVP_2 domain-containing protein</fullName>
    </recommendedName>
</protein>
<dbReference type="Gene3D" id="2.40.70.10">
    <property type="entry name" value="Acid Proteases"/>
    <property type="match status" value="1"/>
</dbReference>
<evidence type="ECO:0000313" key="1">
    <source>
        <dbReference type="EMBL" id="KAA3480707.1"/>
    </source>
</evidence>
<comment type="caution">
    <text evidence="1">The sequence shown here is derived from an EMBL/GenBank/DDBJ whole genome shotgun (WGS) entry which is preliminary data.</text>
</comment>
<accession>A0A5B6WI10</accession>
<dbReference type="AlphaFoldDB" id="A0A5B6WI10"/>